<evidence type="ECO:0008006" key="4">
    <source>
        <dbReference type="Google" id="ProtNLM"/>
    </source>
</evidence>
<feature type="region of interest" description="Disordered" evidence="1">
    <location>
        <begin position="38"/>
        <end position="135"/>
    </location>
</feature>
<reference evidence="2 3" key="1">
    <citation type="submission" date="2023-01" db="EMBL/GenBank/DDBJ databases">
        <title>Minimal conservation of predation-associated metabolite biosynthetic gene clusters underscores biosynthetic potential of Myxococcota including descriptions for ten novel species: Archangium lansinium sp. nov., Myxococcus landrumus sp. nov., Nannocystis bai.</title>
        <authorList>
            <person name="Ahearne A."/>
            <person name="Stevens C."/>
            <person name="Dowd S."/>
        </authorList>
    </citation>
    <scope>NUCLEOTIDE SEQUENCE [LARGE SCALE GENOMIC DNA]</scope>
    <source>
        <strain evidence="2 3">WIWO2</strain>
    </source>
</reference>
<name>A0ABT5C902_9BACT</name>
<organism evidence="2 3">
    <name type="scientific">Sorangium atrum</name>
    <dbReference type="NCBI Taxonomy" id="2995308"/>
    <lineage>
        <taxon>Bacteria</taxon>
        <taxon>Pseudomonadati</taxon>
        <taxon>Myxococcota</taxon>
        <taxon>Polyangia</taxon>
        <taxon>Polyangiales</taxon>
        <taxon>Polyangiaceae</taxon>
        <taxon>Sorangium</taxon>
    </lineage>
</organism>
<feature type="region of interest" description="Disordered" evidence="1">
    <location>
        <begin position="1"/>
        <end position="24"/>
    </location>
</feature>
<gene>
    <name evidence="2" type="ORF">POL72_34635</name>
</gene>
<feature type="compositionally biased region" description="Low complexity" evidence="1">
    <location>
        <begin position="11"/>
        <end position="24"/>
    </location>
</feature>
<feature type="compositionally biased region" description="Low complexity" evidence="1">
    <location>
        <begin position="49"/>
        <end position="97"/>
    </location>
</feature>
<proteinExistence type="predicted"/>
<dbReference type="EMBL" id="JAQNDK010000004">
    <property type="protein sequence ID" value="MDC0682916.1"/>
    <property type="molecule type" value="Genomic_DNA"/>
</dbReference>
<accession>A0ABT5C902</accession>
<protein>
    <recommendedName>
        <fullName evidence="4">Secreted protein</fullName>
    </recommendedName>
</protein>
<feature type="region of interest" description="Disordered" evidence="1">
    <location>
        <begin position="225"/>
        <end position="244"/>
    </location>
</feature>
<keyword evidence="3" id="KW-1185">Reference proteome</keyword>
<evidence type="ECO:0000313" key="2">
    <source>
        <dbReference type="EMBL" id="MDC0682916.1"/>
    </source>
</evidence>
<evidence type="ECO:0000256" key="1">
    <source>
        <dbReference type="SAM" id="MobiDB-lite"/>
    </source>
</evidence>
<sequence>MGGARGERTGEAALSGARRRAAGQLGAAALVASQLVACPSSPERDRNTAEPAPSAPAAAPLASPARAPASSEPPVSALPKAEAPSAPSAEPGAAPQRRGSRIGGDGRIEIEQGGSVRRLDGPCQSTYEAADPMPGPYAEILDPDAKAPRLILDSCGAGGTHFDIVATGLKLPGELEVIRVRFLDPKTGSEWTSDTAKLKVTEFTSVGAPVKGTFEATMSARLNRPSERIRGTFSLPRAPDRYPP</sequence>
<dbReference type="RefSeq" id="WP_272101066.1">
    <property type="nucleotide sequence ID" value="NZ_JAQNDK010000004.1"/>
</dbReference>
<dbReference type="Proteomes" id="UP001217485">
    <property type="component" value="Unassembled WGS sequence"/>
</dbReference>
<comment type="caution">
    <text evidence="2">The sequence shown here is derived from an EMBL/GenBank/DDBJ whole genome shotgun (WGS) entry which is preliminary data.</text>
</comment>
<evidence type="ECO:0000313" key="3">
    <source>
        <dbReference type="Proteomes" id="UP001217485"/>
    </source>
</evidence>
<feature type="compositionally biased region" description="Basic and acidic residues" evidence="1">
    <location>
        <begin position="1"/>
        <end position="10"/>
    </location>
</feature>